<feature type="coiled-coil region" evidence="2">
    <location>
        <begin position="128"/>
        <end position="193"/>
    </location>
</feature>
<dbReference type="OrthoDB" id="9806939at2"/>
<gene>
    <name evidence="6" type="ORF">DRV85_05170</name>
</gene>
<evidence type="ECO:0000256" key="2">
    <source>
        <dbReference type="SAM" id="Coils"/>
    </source>
</evidence>
<dbReference type="NCBIfam" id="TIGR01730">
    <property type="entry name" value="RND_mfp"/>
    <property type="match status" value="1"/>
</dbReference>
<dbReference type="InterPro" id="IPR006143">
    <property type="entry name" value="RND_pump_MFP"/>
</dbReference>
<dbReference type="PANTHER" id="PTHR30469:SF29">
    <property type="entry name" value="BLR2860 PROTEIN"/>
    <property type="match status" value="1"/>
</dbReference>
<evidence type="ECO:0000313" key="7">
    <source>
        <dbReference type="Proteomes" id="UP000253370"/>
    </source>
</evidence>
<evidence type="ECO:0000256" key="3">
    <source>
        <dbReference type="SAM" id="MobiDB-lite"/>
    </source>
</evidence>
<dbReference type="AlphaFoldDB" id="A0A365UAH4"/>
<comment type="caution">
    <text evidence="6">The sequence shown here is derived from an EMBL/GenBank/DDBJ whole genome shotgun (WGS) entry which is preliminary data.</text>
</comment>
<dbReference type="Pfam" id="PF25954">
    <property type="entry name" value="Beta-barrel_RND_2"/>
    <property type="match status" value="1"/>
</dbReference>
<dbReference type="GO" id="GO:1990281">
    <property type="term" value="C:efflux pump complex"/>
    <property type="evidence" value="ECO:0007669"/>
    <property type="project" value="TreeGrafter"/>
</dbReference>
<name>A0A365UAH4_9RHOB</name>
<proteinExistence type="inferred from homology"/>
<dbReference type="Gene3D" id="2.40.30.170">
    <property type="match status" value="1"/>
</dbReference>
<dbReference type="SUPFAM" id="SSF111369">
    <property type="entry name" value="HlyD-like secretion proteins"/>
    <property type="match status" value="1"/>
</dbReference>
<dbReference type="InterPro" id="IPR058647">
    <property type="entry name" value="BSH_CzcB-like"/>
</dbReference>
<dbReference type="InterPro" id="IPR058792">
    <property type="entry name" value="Beta-barrel_RND_2"/>
</dbReference>
<keyword evidence="2" id="KW-0175">Coiled coil</keyword>
<accession>A0A365UAH4</accession>
<sequence length="398" mass="41819">MSSDAKPGTGQDGPERLRFEGDRGAGRSKWIALAVALALAAWMGSGYVFPADDDAQAAATGEGGPAPVQVAVRESAAEPVTQVFVAEGEAEPERDTRVLAEATGSVTEVAVSKGAVVEAGQVLGRISSERARAEVNRAQEEYDRALREFENAQTLLDRGVATVDRLAQARAALAAAESQLTAAEEALEDTTIRAPFAGRVESLEIDEGEFVTSGTPVARVVDLTPLTVTVRVPQQELRGIEEGQRAEVSFITGETRAGTVSFVGAAADPETRTFAAEVEVANDDRAIPAGISAQVRIPRGEVEAHFLSPAILSLDPAGRLGIKTVTAENTVEFHPVEIVRAGTEGIWVTGLPDQARIITVGQGFVSAGEAVAPRPEAELDLGQMRDRLLETPPAPEGE</sequence>
<protein>
    <submittedName>
        <fullName evidence="6">Efflux RND transporter periplasmic adaptor subunit</fullName>
    </submittedName>
</protein>
<evidence type="ECO:0000259" key="4">
    <source>
        <dbReference type="Pfam" id="PF25954"/>
    </source>
</evidence>
<evidence type="ECO:0000256" key="1">
    <source>
        <dbReference type="ARBA" id="ARBA00009477"/>
    </source>
</evidence>
<reference evidence="6 7" key="1">
    <citation type="submission" date="2018-07" db="EMBL/GenBank/DDBJ databases">
        <title>Rhodosalinus sp. strain E84T genomic sequence and assembly.</title>
        <authorList>
            <person name="Liu Z.-W."/>
            <person name="Lu D.-C."/>
        </authorList>
    </citation>
    <scope>NUCLEOTIDE SEQUENCE [LARGE SCALE GENOMIC DNA]</scope>
    <source>
        <strain evidence="6 7">E84</strain>
    </source>
</reference>
<comment type="similarity">
    <text evidence="1">Belongs to the membrane fusion protein (MFP) (TC 8.A.1) family.</text>
</comment>
<dbReference type="Pfam" id="PF25973">
    <property type="entry name" value="BSH_CzcB"/>
    <property type="match status" value="1"/>
</dbReference>
<evidence type="ECO:0000313" key="6">
    <source>
        <dbReference type="EMBL" id="RBI86149.1"/>
    </source>
</evidence>
<feature type="domain" description="CusB-like beta-barrel" evidence="4">
    <location>
        <begin position="228"/>
        <end position="297"/>
    </location>
</feature>
<feature type="domain" description="CzcB-like barrel-sandwich hybrid" evidence="5">
    <location>
        <begin position="96"/>
        <end position="222"/>
    </location>
</feature>
<dbReference type="EMBL" id="QNTQ01000005">
    <property type="protein sequence ID" value="RBI86149.1"/>
    <property type="molecule type" value="Genomic_DNA"/>
</dbReference>
<dbReference type="Gene3D" id="1.10.287.470">
    <property type="entry name" value="Helix hairpin bin"/>
    <property type="match status" value="1"/>
</dbReference>
<keyword evidence="7" id="KW-1185">Reference proteome</keyword>
<organism evidence="6 7">
    <name type="scientific">Rhodosalinus halophilus</name>
    <dbReference type="NCBI Taxonomy" id="2259333"/>
    <lineage>
        <taxon>Bacteria</taxon>
        <taxon>Pseudomonadati</taxon>
        <taxon>Pseudomonadota</taxon>
        <taxon>Alphaproteobacteria</taxon>
        <taxon>Rhodobacterales</taxon>
        <taxon>Paracoccaceae</taxon>
        <taxon>Rhodosalinus</taxon>
    </lineage>
</organism>
<dbReference type="GO" id="GO:0015562">
    <property type="term" value="F:efflux transmembrane transporter activity"/>
    <property type="evidence" value="ECO:0007669"/>
    <property type="project" value="TreeGrafter"/>
</dbReference>
<dbReference type="Proteomes" id="UP000253370">
    <property type="component" value="Unassembled WGS sequence"/>
</dbReference>
<feature type="region of interest" description="Disordered" evidence="3">
    <location>
        <begin position="1"/>
        <end position="21"/>
    </location>
</feature>
<dbReference type="PANTHER" id="PTHR30469">
    <property type="entry name" value="MULTIDRUG RESISTANCE PROTEIN MDTA"/>
    <property type="match status" value="1"/>
</dbReference>
<evidence type="ECO:0000259" key="5">
    <source>
        <dbReference type="Pfam" id="PF25973"/>
    </source>
</evidence>
<dbReference type="RefSeq" id="WP_113288386.1">
    <property type="nucleotide sequence ID" value="NZ_QNTQ01000005.1"/>
</dbReference>
<dbReference type="Gene3D" id="2.40.50.100">
    <property type="match status" value="1"/>
</dbReference>